<dbReference type="OrthoDB" id="2013289at2759"/>
<keyword evidence="4 5" id="KW-0472">Membrane</keyword>
<accession>A0A2R6XF67</accession>
<name>A0A2R6XF67_MARPO</name>
<evidence type="ECO:0000313" key="8">
    <source>
        <dbReference type="Proteomes" id="UP000244005"/>
    </source>
</evidence>
<dbReference type="Proteomes" id="UP000244005">
    <property type="component" value="Unassembled WGS sequence"/>
</dbReference>
<evidence type="ECO:0000256" key="5">
    <source>
        <dbReference type="SAM" id="Phobius"/>
    </source>
</evidence>
<dbReference type="PANTHER" id="PTHR30483:SF6">
    <property type="entry name" value="PERIPLASMIC BINDING PROTEIN OF ABC TRANSPORTER FOR NATURAL AMINO ACIDS"/>
    <property type="match status" value="1"/>
</dbReference>
<gene>
    <name evidence="7" type="ORF">MARPO_0019s0148</name>
</gene>
<dbReference type="InterPro" id="IPR051010">
    <property type="entry name" value="BCAA_transport"/>
</dbReference>
<protein>
    <recommendedName>
        <fullName evidence="6">Receptor ligand binding region domain-containing protein</fullName>
    </recommendedName>
</protein>
<dbReference type="InterPro" id="IPR001828">
    <property type="entry name" value="ANF_lig-bd_rcpt"/>
</dbReference>
<dbReference type="Pfam" id="PF01094">
    <property type="entry name" value="ANF_receptor"/>
    <property type="match status" value="1"/>
</dbReference>
<dbReference type="PANTHER" id="PTHR30483">
    <property type="entry name" value="LEUCINE-SPECIFIC-BINDING PROTEIN"/>
    <property type="match status" value="1"/>
</dbReference>
<organism evidence="7 8">
    <name type="scientific">Marchantia polymorpha</name>
    <name type="common">Common liverwort</name>
    <name type="synonym">Marchantia aquatica</name>
    <dbReference type="NCBI Taxonomy" id="3197"/>
    <lineage>
        <taxon>Eukaryota</taxon>
        <taxon>Viridiplantae</taxon>
        <taxon>Streptophyta</taxon>
        <taxon>Embryophyta</taxon>
        <taxon>Marchantiophyta</taxon>
        <taxon>Marchantiopsida</taxon>
        <taxon>Marchantiidae</taxon>
        <taxon>Marchantiales</taxon>
        <taxon>Marchantiaceae</taxon>
        <taxon>Marchantia</taxon>
    </lineage>
</organism>
<dbReference type="Gramene" id="Mp1g13780.1">
    <property type="protein sequence ID" value="Mp1g13780.1.cds"/>
    <property type="gene ID" value="Mp1g13780"/>
</dbReference>
<dbReference type="Gene3D" id="3.40.50.2300">
    <property type="match status" value="2"/>
</dbReference>
<evidence type="ECO:0000256" key="1">
    <source>
        <dbReference type="ARBA" id="ARBA00004370"/>
    </source>
</evidence>
<keyword evidence="2 5" id="KW-0812">Transmembrane</keyword>
<keyword evidence="8" id="KW-1185">Reference proteome</keyword>
<comment type="subcellular location">
    <subcellularLocation>
        <location evidence="1">Membrane</location>
    </subcellularLocation>
</comment>
<evidence type="ECO:0000313" key="7">
    <source>
        <dbReference type="EMBL" id="PTQ44736.1"/>
    </source>
</evidence>
<proteinExistence type="predicted"/>
<feature type="domain" description="Receptor ligand binding region" evidence="6">
    <location>
        <begin position="92"/>
        <end position="419"/>
    </location>
</feature>
<sequence length="521" mass="57400">MPFMNRVALPLRTIARARARPMPSLRLSGLVRCFSHLNKLLLSFQLIVVLLLCPTQPTSMYVESAVTNGTYMLGFLSPNPGTNIPESLSIEWRSAFRVAVDVLNANRSYKFEPYMEDSDCTFVAAQSDASRMMRQEGLIGAVGPACSGAAIAAAMIFDQEGPAALVSFAATAEPLSNRTYYPTFFRTVYTDRHQAKAVVASMERLAITNATILYTNDYYSTNLASEINLQTAGGVRMVLLEPGYNVTVNKEQLKTILNSLKPSDFVILVVQPTVAQDIWKLAYQLDKIRYPWWYFGTDGATAFDPINIDQGLVSALEGEIGLAPYGGDFSANSQCSSFYMHWQEMADKYPGLPSLGANKSRSYVPYLFDAVLAFYKVVDELHEAGLEVTRLNVFKSFNASGKHQLRFNGCTGVVEFDPETGARSITAQPPVYDLVSMTLHSWELKGRITNESFVNLLPLERPGSYPAPGQGVYDPEPSGHKKASGGLIAGIVFLVVAILVLITACFVYYAKKCNSPMFNRL</sequence>
<evidence type="ECO:0000256" key="3">
    <source>
        <dbReference type="ARBA" id="ARBA00022989"/>
    </source>
</evidence>
<dbReference type="GO" id="GO:0016020">
    <property type="term" value="C:membrane"/>
    <property type="evidence" value="ECO:0007669"/>
    <property type="project" value="UniProtKB-SubCell"/>
</dbReference>
<reference evidence="8" key="1">
    <citation type="journal article" date="2017" name="Cell">
        <title>Insights into land plant evolution garnered from the Marchantia polymorpha genome.</title>
        <authorList>
            <person name="Bowman J.L."/>
            <person name="Kohchi T."/>
            <person name="Yamato K.T."/>
            <person name="Jenkins J."/>
            <person name="Shu S."/>
            <person name="Ishizaki K."/>
            <person name="Yamaoka S."/>
            <person name="Nishihama R."/>
            <person name="Nakamura Y."/>
            <person name="Berger F."/>
            <person name="Adam C."/>
            <person name="Aki S.S."/>
            <person name="Althoff F."/>
            <person name="Araki T."/>
            <person name="Arteaga-Vazquez M.A."/>
            <person name="Balasubrmanian S."/>
            <person name="Barry K."/>
            <person name="Bauer D."/>
            <person name="Boehm C.R."/>
            <person name="Briginshaw L."/>
            <person name="Caballero-Perez J."/>
            <person name="Catarino B."/>
            <person name="Chen F."/>
            <person name="Chiyoda S."/>
            <person name="Chovatia M."/>
            <person name="Davies K.M."/>
            <person name="Delmans M."/>
            <person name="Demura T."/>
            <person name="Dierschke T."/>
            <person name="Dolan L."/>
            <person name="Dorantes-Acosta A.E."/>
            <person name="Eklund D.M."/>
            <person name="Florent S.N."/>
            <person name="Flores-Sandoval E."/>
            <person name="Fujiyama A."/>
            <person name="Fukuzawa H."/>
            <person name="Galik B."/>
            <person name="Grimanelli D."/>
            <person name="Grimwood J."/>
            <person name="Grossniklaus U."/>
            <person name="Hamada T."/>
            <person name="Haseloff J."/>
            <person name="Hetherington A.J."/>
            <person name="Higo A."/>
            <person name="Hirakawa Y."/>
            <person name="Hundley H.N."/>
            <person name="Ikeda Y."/>
            <person name="Inoue K."/>
            <person name="Inoue S.I."/>
            <person name="Ishida S."/>
            <person name="Jia Q."/>
            <person name="Kakita M."/>
            <person name="Kanazawa T."/>
            <person name="Kawai Y."/>
            <person name="Kawashima T."/>
            <person name="Kennedy M."/>
            <person name="Kinose K."/>
            <person name="Kinoshita T."/>
            <person name="Kohara Y."/>
            <person name="Koide E."/>
            <person name="Komatsu K."/>
            <person name="Kopischke S."/>
            <person name="Kubo M."/>
            <person name="Kyozuka J."/>
            <person name="Lagercrantz U."/>
            <person name="Lin S.S."/>
            <person name="Lindquist E."/>
            <person name="Lipzen A.M."/>
            <person name="Lu C.W."/>
            <person name="De Luna E."/>
            <person name="Martienssen R.A."/>
            <person name="Minamino N."/>
            <person name="Mizutani M."/>
            <person name="Mizutani M."/>
            <person name="Mochizuki N."/>
            <person name="Monte I."/>
            <person name="Mosher R."/>
            <person name="Nagasaki H."/>
            <person name="Nakagami H."/>
            <person name="Naramoto S."/>
            <person name="Nishitani K."/>
            <person name="Ohtani M."/>
            <person name="Okamoto T."/>
            <person name="Okumura M."/>
            <person name="Phillips J."/>
            <person name="Pollak B."/>
            <person name="Reinders A."/>
            <person name="Rovekamp M."/>
            <person name="Sano R."/>
            <person name="Sawa S."/>
            <person name="Schmid M.W."/>
            <person name="Shirakawa M."/>
            <person name="Solano R."/>
            <person name="Spunde A."/>
            <person name="Suetsugu N."/>
            <person name="Sugano S."/>
            <person name="Sugiyama A."/>
            <person name="Sun R."/>
            <person name="Suzuki Y."/>
            <person name="Takenaka M."/>
            <person name="Takezawa D."/>
            <person name="Tomogane H."/>
            <person name="Tsuzuki M."/>
            <person name="Ueda T."/>
            <person name="Umeda M."/>
            <person name="Ward J.M."/>
            <person name="Watanabe Y."/>
            <person name="Yazaki K."/>
            <person name="Yokoyama R."/>
            <person name="Yoshitake Y."/>
            <person name="Yotsui I."/>
            <person name="Zachgo S."/>
            <person name="Schmutz J."/>
        </authorList>
    </citation>
    <scope>NUCLEOTIDE SEQUENCE [LARGE SCALE GENOMIC DNA]</scope>
    <source>
        <strain evidence="8">Tak-1</strain>
    </source>
</reference>
<dbReference type="InterPro" id="IPR028082">
    <property type="entry name" value="Peripla_BP_I"/>
</dbReference>
<dbReference type="EMBL" id="KZ772691">
    <property type="protein sequence ID" value="PTQ44736.1"/>
    <property type="molecule type" value="Genomic_DNA"/>
</dbReference>
<dbReference type="AlphaFoldDB" id="A0A2R6XF67"/>
<keyword evidence="3 5" id="KW-1133">Transmembrane helix</keyword>
<evidence type="ECO:0000256" key="2">
    <source>
        <dbReference type="ARBA" id="ARBA00022692"/>
    </source>
</evidence>
<dbReference type="SUPFAM" id="SSF53822">
    <property type="entry name" value="Periplasmic binding protein-like I"/>
    <property type="match status" value="1"/>
</dbReference>
<evidence type="ECO:0000256" key="4">
    <source>
        <dbReference type="ARBA" id="ARBA00023136"/>
    </source>
</evidence>
<feature type="transmembrane region" description="Helical" evidence="5">
    <location>
        <begin position="487"/>
        <end position="510"/>
    </location>
</feature>
<evidence type="ECO:0000259" key="6">
    <source>
        <dbReference type="Pfam" id="PF01094"/>
    </source>
</evidence>